<dbReference type="Gene3D" id="3.40.50.300">
    <property type="entry name" value="P-loop containing nucleotide triphosphate hydrolases"/>
    <property type="match status" value="1"/>
</dbReference>
<dbReference type="RefSeq" id="WP_377928451.1">
    <property type="nucleotide sequence ID" value="NZ_JBHUEM010000020.1"/>
</dbReference>
<dbReference type="PROSITE" id="PS00486">
    <property type="entry name" value="DNA_MISMATCH_REPAIR_2"/>
    <property type="match status" value="1"/>
</dbReference>
<reference evidence="6" key="1">
    <citation type="journal article" date="2019" name="Int. J. Syst. Evol. Microbiol.">
        <title>The Global Catalogue of Microorganisms (GCM) 10K type strain sequencing project: providing services to taxonomists for standard genome sequencing and annotation.</title>
        <authorList>
            <consortium name="The Broad Institute Genomics Platform"/>
            <consortium name="The Broad Institute Genome Sequencing Center for Infectious Disease"/>
            <person name="Wu L."/>
            <person name="Ma J."/>
        </authorList>
    </citation>
    <scope>NUCLEOTIDE SEQUENCE [LARGE SCALE GENOMIC DNA]</scope>
    <source>
        <strain evidence="6">CCUG 49339</strain>
    </source>
</reference>
<proteinExistence type="predicted"/>
<dbReference type="InterPro" id="IPR036187">
    <property type="entry name" value="DNA_mismatch_repair_MutS_sf"/>
</dbReference>
<sequence>MDTKTIQTLQFDEIKKRLAEYAMSDMAKEQIQSLYPSTNKNQITNWLEEVTEAKAVLTNTTSIPISSLTGIGNALKNINKGVALRPDQLKEIFNLIDCADKLRRFMKDKEYLAPKISTFIYSLHDLSVLGEEISRCIRNGQVDDYASKELLKIRKQISILQTRLKEKVDHVVKSSKYNKYLQENVVSLRNGRYAIPIKKEYRKQINGVVLDTSASGSTVYMEPEELGSIQDEINYVKYDEEAEEQNILLYLTGLVEKYEHELKIAVDTLVYYDLVFAKGKYSLAIEGQSVRINEHHTIKLKNAKHPLLGKEAIPLTIIIGEEFDALLITGPNTGGKTVTMKTVGLLTIMAMSGLHVPVETGSELAIFQEVLVDIGDGQSIEESLSTFSSRIKNVIDILSKATPQTLVLLDELGSGTDPAEGMGLATSILEELYKKGATILATTHYSEIKEYAMTTEGFQNASMEFDIETLRPTYRLIIGESGTSQAFSIALKLGMHPKIIERAHAITYKEEKNYDEETTYSIHQLNKQLGFNNKHIRKQKHLMKEKRLTQHTESKFNVGDNVKIPFMNEYGIVYKPEDKDGNVIVVIKGVKKIINQKRLELYIKAEELYPEEYEMDIVFESKDNRKKDKLLNKGHVEGLTIEREK</sequence>
<dbReference type="NCBIfam" id="TIGR01069">
    <property type="entry name" value="mutS2"/>
    <property type="match status" value="1"/>
</dbReference>
<dbReference type="PANTHER" id="PTHR48466:SF2">
    <property type="entry name" value="OS10G0509000 PROTEIN"/>
    <property type="match status" value="1"/>
</dbReference>
<name>A0ABW4LT19_9BACI</name>
<dbReference type="PANTHER" id="PTHR48466">
    <property type="entry name" value="OS10G0509000 PROTEIN-RELATED"/>
    <property type="match status" value="1"/>
</dbReference>
<evidence type="ECO:0000259" key="4">
    <source>
        <dbReference type="PROSITE" id="PS00486"/>
    </source>
</evidence>
<evidence type="ECO:0000256" key="2">
    <source>
        <dbReference type="ARBA" id="ARBA00022840"/>
    </source>
</evidence>
<dbReference type="SUPFAM" id="SSF52540">
    <property type="entry name" value="P-loop containing nucleoside triphosphate hydrolases"/>
    <property type="match status" value="1"/>
</dbReference>
<comment type="caution">
    <text evidence="5">The sequence shown here is derived from an EMBL/GenBank/DDBJ whole genome shotgun (WGS) entry which is preliminary data.</text>
</comment>
<accession>A0ABW4LT19</accession>
<keyword evidence="2" id="KW-0067">ATP-binding</keyword>
<evidence type="ECO:0000313" key="5">
    <source>
        <dbReference type="EMBL" id="MFD1737248.1"/>
    </source>
</evidence>
<evidence type="ECO:0000256" key="1">
    <source>
        <dbReference type="ARBA" id="ARBA00022741"/>
    </source>
</evidence>
<dbReference type="SUPFAM" id="SSF48334">
    <property type="entry name" value="DNA repair protein MutS, domain III"/>
    <property type="match status" value="1"/>
</dbReference>
<dbReference type="InterPro" id="IPR007696">
    <property type="entry name" value="DNA_mismatch_repair_MutS_core"/>
</dbReference>
<dbReference type="SMART" id="SM00534">
    <property type="entry name" value="MUTSac"/>
    <property type="match status" value="1"/>
</dbReference>
<keyword evidence="5" id="KW-0540">Nuclease</keyword>
<keyword evidence="6" id="KW-1185">Reference proteome</keyword>
<dbReference type="Proteomes" id="UP001597214">
    <property type="component" value="Unassembled WGS sequence"/>
</dbReference>
<dbReference type="InterPro" id="IPR000432">
    <property type="entry name" value="DNA_mismatch_repair_MutS_C"/>
</dbReference>
<dbReference type="InterPro" id="IPR005747">
    <property type="entry name" value="MutS2"/>
</dbReference>
<dbReference type="SMART" id="SM00533">
    <property type="entry name" value="MUTSd"/>
    <property type="match status" value="1"/>
</dbReference>
<dbReference type="InterPro" id="IPR045076">
    <property type="entry name" value="MutS"/>
</dbReference>
<keyword evidence="3" id="KW-0238">DNA-binding</keyword>
<keyword evidence="5" id="KW-0255">Endonuclease</keyword>
<organism evidence="5 6">
    <name type="scientific">Bacillus salitolerans</name>
    <dbReference type="NCBI Taxonomy" id="1437434"/>
    <lineage>
        <taxon>Bacteria</taxon>
        <taxon>Bacillati</taxon>
        <taxon>Bacillota</taxon>
        <taxon>Bacilli</taxon>
        <taxon>Bacillales</taxon>
        <taxon>Bacillaceae</taxon>
        <taxon>Bacillus</taxon>
    </lineage>
</organism>
<dbReference type="PIRSF" id="PIRSF005814">
    <property type="entry name" value="MutS_YshD"/>
    <property type="match status" value="1"/>
</dbReference>
<evidence type="ECO:0000313" key="6">
    <source>
        <dbReference type="Proteomes" id="UP001597214"/>
    </source>
</evidence>
<dbReference type="Pfam" id="PF00488">
    <property type="entry name" value="MutS_V"/>
    <property type="match status" value="1"/>
</dbReference>
<keyword evidence="1" id="KW-0547">Nucleotide-binding</keyword>
<evidence type="ECO:0000256" key="3">
    <source>
        <dbReference type="ARBA" id="ARBA00023125"/>
    </source>
</evidence>
<gene>
    <name evidence="5" type="ORF">ACFSCX_11860</name>
</gene>
<feature type="domain" description="DNA mismatch repair proteins mutS family" evidence="4">
    <location>
        <begin position="405"/>
        <end position="421"/>
    </location>
</feature>
<dbReference type="GO" id="GO:0004519">
    <property type="term" value="F:endonuclease activity"/>
    <property type="evidence" value="ECO:0007669"/>
    <property type="project" value="UniProtKB-KW"/>
</dbReference>
<dbReference type="EMBL" id="JBHUEM010000020">
    <property type="protein sequence ID" value="MFD1737248.1"/>
    <property type="molecule type" value="Genomic_DNA"/>
</dbReference>
<protein>
    <submittedName>
        <fullName evidence="5">Endonuclease MutS2</fullName>
    </submittedName>
</protein>
<dbReference type="InterPro" id="IPR027417">
    <property type="entry name" value="P-loop_NTPase"/>
</dbReference>
<keyword evidence="5" id="KW-0378">Hydrolase</keyword>